<gene>
    <name evidence="8" type="primary">lepB_2</name>
    <name evidence="8" type="ORF">TRM7557_02153</name>
</gene>
<dbReference type="OrthoDB" id="9815782at2"/>
<dbReference type="SUPFAM" id="SSF51306">
    <property type="entry name" value="LexA/Signal peptidase"/>
    <property type="match status" value="1"/>
</dbReference>
<dbReference type="Proteomes" id="UP000052022">
    <property type="component" value="Unassembled WGS sequence"/>
</dbReference>
<name>A0A0P1GXC4_9RHOB</name>
<keyword evidence="6" id="KW-0812">Transmembrane</keyword>
<dbReference type="Pfam" id="PF10502">
    <property type="entry name" value="Peptidase_S26"/>
    <property type="match status" value="1"/>
</dbReference>
<dbReference type="STRING" id="928856.SAMN04488049_11032"/>
<dbReference type="InterPro" id="IPR019758">
    <property type="entry name" value="Pept_S26A_signal_pept_1_CS"/>
</dbReference>
<dbReference type="CDD" id="cd06530">
    <property type="entry name" value="S26_SPase_I"/>
    <property type="match status" value="1"/>
</dbReference>
<feature type="transmembrane region" description="Helical" evidence="6">
    <location>
        <begin position="47"/>
        <end position="64"/>
    </location>
</feature>
<feature type="transmembrane region" description="Helical" evidence="6">
    <location>
        <begin position="76"/>
        <end position="95"/>
    </location>
</feature>
<feature type="transmembrane region" description="Helical" evidence="6">
    <location>
        <begin position="20"/>
        <end position="38"/>
    </location>
</feature>
<dbReference type="NCBIfam" id="TIGR02227">
    <property type="entry name" value="sigpep_I_bact"/>
    <property type="match status" value="1"/>
</dbReference>
<evidence type="ECO:0000256" key="6">
    <source>
        <dbReference type="RuleBase" id="RU362042"/>
    </source>
</evidence>
<evidence type="ECO:0000259" key="7">
    <source>
        <dbReference type="Pfam" id="PF10502"/>
    </source>
</evidence>
<dbReference type="GO" id="GO:0016020">
    <property type="term" value="C:membrane"/>
    <property type="evidence" value="ECO:0007669"/>
    <property type="project" value="UniProtKB-SubCell"/>
</dbReference>
<dbReference type="InterPro" id="IPR019533">
    <property type="entry name" value="Peptidase_S26"/>
</dbReference>
<keyword evidence="6" id="KW-1133">Transmembrane helix</keyword>
<dbReference type="GO" id="GO:0006465">
    <property type="term" value="P:signal peptide processing"/>
    <property type="evidence" value="ECO:0007669"/>
    <property type="project" value="InterPro"/>
</dbReference>
<reference evidence="8 9" key="1">
    <citation type="submission" date="2015-09" db="EMBL/GenBank/DDBJ databases">
        <authorList>
            <consortium name="Swine Surveillance"/>
        </authorList>
    </citation>
    <scope>NUCLEOTIDE SEQUENCE [LARGE SCALE GENOMIC DNA]</scope>
    <source>
        <strain evidence="8 9">CECT 7557</strain>
    </source>
</reference>
<dbReference type="PANTHER" id="PTHR43390">
    <property type="entry name" value="SIGNAL PEPTIDASE I"/>
    <property type="match status" value="1"/>
</dbReference>
<keyword evidence="9" id="KW-1185">Reference proteome</keyword>
<dbReference type="Gene3D" id="2.10.109.10">
    <property type="entry name" value="Umud Fragment, subunit A"/>
    <property type="match status" value="1"/>
</dbReference>
<keyword evidence="6" id="KW-0645">Protease</keyword>
<dbReference type="PANTHER" id="PTHR43390:SF1">
    <property type="entry name" value="CHLOROPLAST PROCESSING PEPTIDASE"/>
    <property type="match status" value="1"/>
</dbReference>
<proteinExistence type="inferred from homology"/>
<protein>
    <recommendedName>
        <fullName evidence="4 6">Signal peptidase I</fullName>
        <ecNumber evidence="3 6">3.4.21.89</ecNumber>
    </recommendedName>
</protein>
<evidence type="ECO:0000256" key="2">
    <source>
        <dbReference type="ARBA" id="ARBA00009370"/>
    </source>
</evidence>
<accession>A0A0P1GXC4</accession>
<feature type="domain" description="Peptidase S26" evidence="7">
    <location>
        <begin position="115"/>
        <end position="311"/>
    </location>
</feature>
<dbReference type="EC" id="3.4.21.89" evidence="3 6"/>
<dbReference type="RefSeq" id="WP_074942035.1">
    <property type="nucleotide sequence ID" value="NZ_CYSD01000033.1"/>
</dbReference>
<dbReference type="AlphaFoldDB" id="A0A0P1GXC4"/>
<evidence type="ECO:0000256" key="3">
    <source>
        <dbReference type="ARBA" id="ARBA00013208"/>
    </source>
</evidence>
<comment type="catalytic activity">
    <reaction evidence="1 6">
        <text>Cleavage of hydrophobic, N-terminal signal or leader sequences from secreted and periplasmic proteins.</text>
        <dbReference type="EC" id="3.4.21.89"/>
    </reaction>
</comment>
<dbReference type="GO" id="GO:0004252">
    <property type="term" value="F:serine-type endopeptidase activity"/>
    <property type="evidence" value="ECO:0007669"/>
    <property type="project" value="InterPro"/>
</dbReference>
<dbReference type="PRINTS" id="PR00727">
    <property type="entry name" value="LEADERPTASE"/>
</dbReference>
<evidence type="ECO:0000313" key="8">
    <source>
        <dbReference type="EMBL" id="CUH79004.1"/>
    </source>
</evidence>
<evidence type="ECO:0000313" key="9">
    <source>
        <dbReference type="Proteomes" id="UP000052022"/>
    </source>
</evidence>
<dbReference type="EMBL" id="CYSD01000033">
    <property type="protein sequence ID" value="CUH79004.1"/>
    <property type="molecule type" value="Genomic_DNA"/>
</dbReference>
<comment type="similarity">
    <text evidence="2 6">Belongs to the peptidase S26 family.</text>
</comment>
<evidence type="ECO:0000256" key="4">
    <source>
        <dbReference type="ARBA" id="ARBA00019232"/>
    </source>
</evidence>
<dbReference type="InterPro" id="IPR036286">
    <property type="entry name" value="LexA/Signal_pep-like_sf"/>
</dbReference>
<dbReference type="GO" id="GO:0009003">
    <property type="term" value="F:signal peptidase activity"/>
    <property type="evidence" value="ECO:0007669"/>
    <property type="project" value="UniProtKB-EC"/>
</dbReference>
<comment type="caution">
    <text evidence="6">Lacks conserved residue(s) required for the propagation of feature annotation.</text>
</comment>
<evidence type="ECO:0000256" key="1">
    <source>
        <dbReference type="ARBA" id="ARBA00000677"/>
    </source>
</evidence>
<dbReference type="InterPro" id="IPR000223">
    <property type="entry name" value="Pept_S26A_signal_pept_1"/>
</dbReference>
<keyword evidence="5 6" id="KW-0378">Hydrolase</keyword>
<comment type="subcellular location">
    <subcellularLocation>
        <location evidence="6">Membrane</location>
        <topology evidence="6">Single-pass type II membrane protein</topology>
    </subcellularLocation>
</comment>
<evidence type="ECO:0000256" key="5">
    <source>
        <dbReference type="ARBA" id="ARBA00022801"/>
    </source>
</evidence>
<sequence>MTLATFLSAAFHWRGRTGRVGFAAAFVLCAAVFVIWANQPKLSWDRVWGAPVLALTVLLLFGHARRRLNDLGWSGHWMWLMAVPLLHLGLSLVLALRRSAKEDQILHVGLWGKRLVYVFAMLVASRGLWEPYWIPSGAMKPALLVGDYVPVTPVWATPQRGDVLVYRHPAQEVDFVGRLIGLPGDELQIKAGVLHLNGVSVILRDAGVFAELMEPQGPQARFPRCVNGAVGIGAICEKTRQIETLPNGASYAVLDIRRQTLDQTGIYQVPEEHYFFLGDNRDNSMDSRMAVSVGGVGFVPIENVVGRADRVLFSAAGRSLAHVWTWRGDRFFKAIH</sequence>
<keyword evidence="6" id="KW-0472">Membrane</keyword>
<dbReference type="PROSITE" id="PS00761">
    <property type="entry name" value="SPASE_I_3"/>
    <property type="match status" value="1"/>
</dbReference>
<organism evidence="8 9">
    <name type="scientific">Tritonibacter multivorans</name>
    <dbReference type="NCBI Taxonomy" id="928856"/>
    <lineage>
        <taxon>Bacteria</taxon>
        <taxon>Pseudomonadati</taxon>
        <taxon>Pseudomonadota</taxon>
        <taxon>Alphaproteobacteria</taxon>
        <taxon>Rhodobacterales</taxon>
        <taxon>Paracoccaceae</taxon>
        <taxon>Tritonibacter</taxon>
    </lineage>
</organism>